<dbReference type="SUPFAM" id="SSF51735">
    <property type="entry name" value="NAD(P)-binding Rossmann-fold domains"/>
    <property type="match status" value="1"/>
</dbReference>
<proteinExistence type="predicted"/>
<dbReference type="Pfam" id="PF00107">
    <property type="entry name" value="ADH_zinc_N"/>
    <property type="match status" value="1"/>
</dbReference>
<keyword evidence="1" id="KW-0560">Oxidoreductase</keyword>
<dbReference type="Proteomes" id="UP000192660">
    <property type="component" value="Unassembled WGS sequence"/>
</dbReference>
<name>A0A1W1WDB9_SULTA</name>
<dbReference type="EMBL" id="FWWY01000001">
    <property type="protein sequence ID" value="SMC04040.1"/>
    <property type="molecule type" value="Genomic_DNA"/>
</dbReference>
<dbReference type="Gene3D" id="3.40.50.720">
    <property type="entry name" value="NAD(P)-binding Rossmann-like Domain"/>
    <property type="match status" value="1"/>
</dbReference>
<accession>A0A1W1WDB9</accession>
<evidence type="ECO:0000313" key="5">
    <source>
        <dbReference type="Proteomes" id="UP000192660"/>
    </source>
</evidence>
<dbReference type="PANTHER" id="PTHR43401">
    <property type="entry name" value="L-THREONINE 3-DEHYDROGENASE"/>
    <property type="match status" value="1"/>
</dbReference>
<dbReference type="InterPro" id="IPR013149">
    <property type="entry name" value="ADH-like_C"/>
</dbReference>
<evidence type="ECO:0000256" key="1">
    <source>
        <dbReference type="ARBA" id="ARBA00023002"/>
    </source>
</evidence>
<dbReference type="AlphaFoldDB" id="A0A1W1WDB9"/>
<dbReference type="OrthoDB" id="9806940at2"/>
<dbReference type="InterPro" id="IPR036291">
    <property type="entry name" value="NAD(P)-bd_dom_sf"/>
</dbReference>
<feature type="domain" description="Alcohol dehydrogenase-like C-terminal" evidence="2">
    <location>
        <begin position="210"/>
        <end position="350"/>
    </location>
</feature>
<dbReference type="Pfam" id="PF08240">
    <property type="entry name" value="ADH_N"/>
    <property type="match status" value="1"/>
</dbReference>
<protein>
    <submittedName>
        <fullName evidence="4">Threonine dehydrogenase</fullName>
    </submittedName>
</protein>
<feature type="domain" description="Alcohol dehydrogenase-like N-terminal" evidence="3">
    <location>
        <begin position="51"/>
        <end position="171"/>
    </location>
</feature>
<dbReference type="Gene3D" id="3.90.180.10">
    <property type="entry name" value="Medium-chain alcohol dehydrogenases, catalytic domain"/>
    <property type="match status" value="1"/>
</dbReference>
<evidence type="ECO:0000259" key="3">
    <source>
        <dbReference type="Pfam" id="PF08240"/>
    </source>
</evidence>
<keyword evidence="5" id="KW-1185">Reference proteome</keyword>
<reference evidence="5" key="1">
    <citation type="submission" date="2017-04" db="EMBL/GenBank/DDBJ databases">
        <authorList>
            <person name="Varghese N."/>
            <person name="Submissions S."/>
        </authorList>
    </citation>
    <scope>NUCLEOTIDE SEQUENCE [LARGE SCALE GENOMIC DNA]</scope>
    <source>
        <strain evidence="5">DSM 9293</strain>
    </source>
</reference>
<evidence type="ECO:0000259" key="2">
    <source>
        <dbReference type="Pfam" id="PF00107"/>
    </source>
</evidence>
<dbReference type="InterPro" id="IPR011032">
    <property type="entry name" value="GroES-like_sf"/>
</dbReference>
<dbReference type="InterPro" id="IPR013154">
    <property type="entry name" value="ADH-like_N"/>
</dbReference>
<dbReference type="InterPro" id="IPR050129">
    <property type="entry name" value="Zn_alcohol_dh"/>
</dbReference>
<sequence>MRVMGLRYHLSWPRVLRQKLIPSTRQWRALSSLHYEEVIKPSWATSSNSVEILPLLSGICGSDVGLIRGHSSPYLAPLTRFPAVLGHEVVGRVVEDSPEWSKGTVVVVNPALSCTSLGLKDPCPACRHGRPDLCYYRGRHDMGLLLGFHTHFPGGFAERMWVPSHQLYPVPPKMSPERAVLSEPLSIVLYGLSHIQWSSVKRVLVIGSGPIGLLTLFALRETGLTQDLLMAVARYPQQQQWAKRLGAEVVSNLEAPAITEITGIPYPHIWHTLPWRPRGFDLVIDAVGSSSSLRGAISCVRPGGQLLLLGAASEMSWDFTPLWSKDITLYGTFGYGPSPDQTFQHALTLLHTTSIPIEQLITHTFFLDEYQNAFATLENKSQGAIKICLKPRARRA</sequence>
<dbReference type="PANTHER" id="PTHR43401:SF2">
    <property type="entry name" value="L-THREONINE 3-DEHYDROGENASE"/>
    <property type="match status" value="1"/>
</dbReference>
<dbReference type="SUPFAM" id="SSF50129">
    <property type="entry name" value="GroES-like"/>
    <property type="match status" value="1"/>
</dbReference>
<evidence type="ECO:0000313" key="4">
    <source>
        <dbReference type="EMBL" id="SMC04040.1"/>
    </source>
</evidence>
<organism evidence="4 5">
    <name type="scientific">Sulfobacillus thermosulfidooxidans (strain DSM 9293 / VKM B-1269 / AT-1)</name>
    <dbReference type="NCBI Taxonomy" id="929705"/>
    <lineage>
        <taxon>Bacteria</taxon>
        <taxon>Bacillati</taxon>
        <taxon>Bacillota</taxon>
        <taxon>Clostridia</taxon>
        <taxon>Eubacteriales</taxon>
        <taxon>Clostridiales Family XVII. Incertae Sedis</taxon>
        <taxon>Sulfobacillus</taxon>
    </lineage>
</organism>
<gene>
    <name evidence="4" type="ORF">SAMN00768000_1429</name>
</gene>
<dbReference type="GO" id="GO:0016491">
    <property type="term" value="F:oxidoreductase activity"/>
    <property type="evidence" value="ECO:0007669"/>
    <property type="project" value="UniProtKB-KW"/>
</dbReference>